<reference evidence="1" key="1">
    <citation type="submission" date="2014-07" db="EMBL/GenBank/DDBJ databases">
        <authorList>
            <person name="Hornung V.Bastian."/>
        </authorList>
    </citation>
    <scope>NUCLEOTIDE SEQUENCE</scope>
    <source>
        <strain evidence="1">PCE-S</strain>
    </source>
</reference>
<dbReference type="RefSeq" id="WP_208925135.1">
    <property type="nucleotide sequence ID" value="NZ_JAYFNZ010000012.1"/>
</dbReference>
<dbReference type="PATRIC" id="fig|49338.4.peg.177"/>
<sequence>MEYKQRDYPLFSACGLNCGLCPRYQMNGASQCPGCAGKDFLAKHPKCGVLSCSQRKGFAYCYQCDEFPCPKYDGADQSDSFITHLHQFRDMEKAKRWGIDAYRQELNEKVSMLEQLLANYDDGRRKSLFCLAVNLLETEDIKHVLEQLTSEVQSDAPLKEKAASAVCLLQAMAEQRKITLKLRKKSKL</sequence>
<protein>
    <submittedName>
        <fullName evidence="1">DUF3795 domain protein</fullName>
    </submittedName>
</protein>
<accession>A0A098AVE3</accession>
<dbReference type="AlphaFoldDB" id="A0A098AVE3"/>
<organism evidence="1">
    <name type="scientific">Desulfitobacterium hafniense</name>
    <name type="common">Desulfitobacterium frappieri</name>
    <dbReference type="NCBI Taxonomy" id="49338"/>
    <lineage>
        <taxon>Bacteria</taxon>
        <taxon>Bacillati</taxon>
        <taxon>Bacillota</taxon>
        <taxon>Clostridia</taxon>
        <taxon>Eubacteriales</taxon>
        <taxon>Desulfitobacteriaceae</taxon>
        <taxon>Desulfitobacterium</taxon>
    </lineage>
</organism>
<dbReference type="InterPro" id="IPR024227">
    <property type="entry name" value="DUF3795"/>
</dbReference>
<dbReference type="Pfam" id="PF12675">
    <property type="entry name" value="DUF3795"/>
    <property type="match status" value="1"/>
</dbReference>
<name>A0A098AVE3_DESHA</name>
<evidence type="ECO:0000313" key="1">
    <source>
        <dbReference type="EMBL" id="CDX00052.1"/>
    </source>
</evidence>
<gene>
    <name evidence="1" type="ORF">DPCES_0165</name>
</gene>
<proteinExistence type="predicted"/>
<dbReference type="EMBL" id="LK996017">
    <property type="protein sequence ID" value="CDX00052.1"/>
    <property type="molecule type" value="Genomic_DNA"/>
</dbReference>